<reference evidence="2 3" key="2">
    <citation type="submission" date="2019-08" db="EMBL/GenBank/DDBJ databases">
        <authorList>
            <person name="Henke P."/>
        </authorList>
    </citation>
    <scope>NUCLEOTIDE SEQUENCE [LARGE SCALE GENOMIC DNA]</scope>
    <source>
        <strain evidence="2">Phe10_nw2017</strain>
    </source>
</reference>
<dbReference type="InterPro" id="IPR050463">
    <property type="entry name" value="Gfo/Idh/MocA_oxidrdct_glycsds"/>
</dbReference>
<dbReference type="InterPro" id="IPR043906">
    <property type="entry name" value="Gfo/Idh/MocA_OxRdtase_bact_C"/>
</dbReference>
<proteinExistence type="predicted"/>
<dbReference type="EMBL" id="SRHE01000598">
    <property type="protein sequence ID" value="TWW08581.1"/>
    <property type="molecule type" value="Genomic_DNA"/>
</dbReference>
<evidence type="ECO:0000259" key="1">
    <source>
        <dbReference type="Pfam" id="PF19051"/>
    </source>
</evidence>
<protein>
    <recommendedName>
        <fullName evidence="1">Gfo/Idh/MocA-like oxidoreductase bacterial type C-terminal domain-containing protein</fullName>
    </recommendedName>
</protein>
<dbReference type="AlphaFoldDB" id="A0A5C6M6C6"/>
<feature type="domain" description="Gfo/Idh/MocA-like oxidoreductase bacterial type C-terminal" evidence="1">
    <location>
        <begin position="42"/>
        <end position="140"/>
    </location>
</feature>
<dbReference type="PANTHER" id="PTHR43818">
    <property type="entry name" value="BCDNA.GH03377"/>
    <property type="match status" value="1"/>
</dbReference>
<evidence type="ECO:0000313" key="2">
    <source>
        <dbReference type="EMBL" id="TWW08581.1"/>
    </source>
</evidence>
<dbReference type="SUPFAM" id="SSF55347">
    <property type="entry name" value="Glyceraldehyde-3-phosphate dehydrogenase-like, C-terminal domain"/>
    <property type="match status" value="1"/>
</dbReference>
<accession>A0A5C6M6C6</accession>
<comment type="caution">
    <text evidence="2">The sequence shown here is derived from an EMBL/GenBank/DDBJ whole genome shotgun (WGS) entry which is preliminary data.</text>
</comment>
<dbReference type="Gene3D" id="3.30.360.10">
    <property type="entry name" value="Dihydrodipicolinate Reductase, domain 2"/>
    <property type="match status" value="1"/>
</dbReference>
<evidence type="ECO:0000313" key="3">
    <source>
        <dbReference type="Proteomes" id="UP000321083"/>
    </source>
</evidence>
<dbReference type="Pfam" id="PF19051">
    <property type="entry name" value="GFO_IDH_MocA_C2"/>
    <property type="match status" value="1"/>
</dbReference>
<sequence length="204" mass="22811">QSRSSAEIAGLHEAIQAGKFGRLKISYGYCCKARGSIGRKPVTPPPENLDWNLWRGPASIDEFHGNYVHYNWHWFWKTGNGDLNNQGTHQLDIARWALDREATHPVRVMALGGRFQWDDQGETPNTMMGIAEYANGQQVFFNVRNVPYKGYQTQVMNEYYFEDGGRISGGLYYPAGSQQGEKLDLPPGKVTPGGELGCLCHGLS</sequence>
<feature type="non-terminal residue" evidence="2">
    <location>
        <position position="1"/>
    </location>
</feature>
<name>A0A5C6M6C6_9PLAN</name>
<gene>
    <name evidence="2" type="ORF">E3A20_22920</name>
</gene>
<dbReference type="PANTHER" id="PTHR43818:SF5">
    <property type="entry name" value="OXIDOREDUCTASE FAMILY PROTEIN"/>
    <property type="match status" value="1"/>
</dbReference>
<organism evidence="2 3">
    <name type="scientific">Planctomyces bekefii</name>
    <dbReference type="NCBI Taxonomy" id="1653850"/>
    <lineage>
        <taxon>Bacteria</taxon>
        <taxon>Pseudomonadati</taxon>
        <taxon>Planctomycetota</taxon>
        <taxon>Planctomycetia</taxon>
        <taxon>Planctomycetales</taxon>
        <taxon>Planctomycetaceae</taxon>
        <taxon>Planctomyces</taxon>
    </lineage>
</organism>
<dbReference type="Proteomes" id="UP000321083">
    <property type="component" value="Unassembled WGS sequence"/>
</dbReference>
<keyword evidence="3" id="KW-1185">Reference proteome</keyword>
<reference evidence="2 3" key="1">
    <citation type="submission" date="2019-08" db="EMBL/GenBank/DDBJ databases">
        <title>100 year-old enigma solved: identification of Planctomyces bekefii, the type genus and species of the phylum Planctomycetes.</title>
        <authorList>
            <person name="Svetlana D.N."/>
            <person name="Overmann J."/>
        </authorList>
    </citation>
    <scope>NUCLEOTIDE SEQUENCE [LARGE SCALE GENOMIC DNA]</scope>
    <source>
        <strain evidence="2">Phe10_nw2017</strain>
    </source>
</reference>